<dbReference type="AlphaFoldDB" id="A0A0W7X5I1"/>
<dbReference type="PANTHER" id="PTHR35908">
    <property type="entry name" value="HYPOTHETICAL FUSION PROTEIN"/>
    <property type="match status" value="1"/>
</dbReference>
<evidence type="ECO:0000313" key="4">
    <source>
        <dbReference type="Proteomes" id="UP000054804"/>
    </source>
</evidence>
<dbReference type="GO" id="GO:0051213">
    <property type="term" value="F:dioxygenase activity"/>
    <property type="evidence" value="ECO:0007669"/>
    <property type="project" value="UniProtKB-KW"/>
</dbReference>
<dbReference type="InterPro" id="IPR037523">
    <property type="entry name" value="VOC_core"/>
</dbReference>
<feature type="domain" description="VOC" evidence="2">
    <location>
        <begin position="5"/>
        <end position="124"/>
    </location>
</feature>
<feature type="region of interest" description="Disordered" evidence="1">
    <location>
        <begin position="41"/>
        <end position="67"/>
    </location>
</feature>
<sequence>MTIVEAGIVVLDCAEPEQLAEFYRALLGGQSEFNPQSDRFEVTSESGTRMGFRRDTGFTPPSWPRPDDAHQTHLELLVSAENMDAAEREIITRGARPVDTNPHGGEDKRVYSDPAGHTFALRSH</sequence>
<dbReference type="CDD" id="cd06587">
    <property type="entry name" value="VOC"/>
    <property type="match status" value="1"/>
</dbReference>
<dbReference type="SUPFAM" id="SSF54593">
    <property type="entry name" value="Glyoxalase/Bleomycin resistance protein/Dihydroxybiphenyl dioxygenase"/>
    <property type="match status" value="1"/>
</dbReference>
<dbReference type="OrthoDB" id="1645442at2"/>
<accession>A0A0W7X5I1</accession>
<dbReference type="STRING" id="1765722.AT728_21100"/>
<dbReference type="InterPro" id="IPR041581">
    <property type="entry name" value="Glyoxalase_6"/>
</dbReference>
<dbReference type="EMBL" id="LOCL01000032">
    <property type="protein sequence ID" value="KUF18117.1"/>
    <property type="molecule type" value="Genomic_DNA"/>
</dbReference>
<organism evidence="3 4">
    <name type="scientific">Streptomyces silvensis</name>
    <dbReference type="NCBI Taxonomy" id="1765722"/>
    <lineage>
        <taxon>Bacteria</taxon>
        <taxon>Bacillati</taxon>
        <taxon>Actinomycetota</taxon>
        <taxon>Actinomycetes</taxon>
        <taxon>Kitasatosporales</taxon>
        <taxon>Streptomycetaceae</taxon>
        <taxon>Streptomyces</taxon>
    </lineage>
</organism>
<evidence type="ECO:0000259" key="2">
    <source>
        <dbReference type="PROSITE" id="PS51819"/>
    </source>
</evidence>
<keyword evidence="3" id="KW-0223">Dioxygenase</keyword>
<keyword evidence="4" id="KW-1185">Reference proteome</keyword>
<evidence type="ECO:0000256" key="1">
    <source>
        <dbReference type="SAM" id="MobiDB-lite"/>
    </source>
</evidence>
<dbReference type="PROSITE" id="PS51819">
    <property type="entry name" value="VOC"/>
    <property type="match status" value="1"/>
</dbReference>
<feature type="region of interest" description="Disordered" evidence="1">
    <location>
        <begin position="91"/>
        <end position="124"/>
    </location>
</feature>
<dbReference type="Proteomes" id="UP000054804">
    <property type="component" value="Unassembled WGS sequence"/>
</dbReference>
<reference evidence="3 4" key="1">
    <citation type="submission" date="2015-12" db="EMBL/GenBank/DDBJ databases">
        <title>Draft genome sequence of Streptomyces silvensis ATCC 53525, a producer of novel hormone antagonists.</title>
        <authorList>
            <person name="Johnston C.W."/>
            <person name="Li Y."/>
            <person name="Magarvey N.A."/>
        </authorList>
    </citation>
    <scope>NUCLEOTIDE SEQUENCE [LARGE SCALE GENOMIC DNA]</scope>
    <source>
        <strain evidence="3 4">ATCC 53525</strain>
    </source>
</reference>
<dbReference type="InterPro" id="IPR029068">
    <property type="entry name" value="Glyas_Bleomycin-R_OHBP_Dase"/>
</dbReference>
<keyword evidence="3" id="KW-0560">Oxidoreductase</keyword>
<proteinExistence type="predicted"/>
<protein>
    <submittedName>
        <fullName evidence="3">Extradiol dioxygenase</fullName>
    </submittedName>
</protein>
<comment type="caution">
    <text evidence="3">The sequence shown here is derived from an EMBL/GenBank/DDBJ whole genome shotgun (WGS) entry which is preliminary data.</text>
</comment>
<dbReference type="PANTHER" id="PTHR35908:SF1">
    <property type="entry name" value="CONSERVED PROTEIN"/>
    <property type="match status" value="1"/>
</dbReference>
<dbReference type="RefSeq" id="WP_058847895.1">
    <property type="nucleotide sequence ID" value="NZ_LOCL01000032.1"/>
</dbReference>
<gene>
    <name evidence="3" type="ORF">AT728_21100</name>
</gene>
<dbReference type="Pfam" id="PF18029">
    <property type="entry name" value="Glyoxalase_6"/>
    <property type="match status" value="1"/>
</dbReference>
<name>A0A0W7X5I1_9ACTN</name>
<evidence type="ECO:0000313" key="3">
    <source>
        <dbReference type="EMBL" id="KUF18117.1"/>
    </source>
</evidence>
<dbReference type="Gene3D" id="3.10.180.10">
    <property type="entry name" value="2,3-Dihydroxybiphenyl 1,2-Dioxygenase, domain 1"/>
    <property type="match status" value="1"/>
</dbReference>